<dbReference type="InterPro" id="IPR030390">
    <property type="entry name" value="MeTrfase_TrmA_AS"/>
</dbReference>
<evidence type="ECO:0000256" key="8">
    <source>
        <dbReference type="ARBA" id="ARBA00023014"/>
    </source>
</evidence>
<protein>
    <recommendedName>
        <fullName evidence="11">23S rRNA (uracil(1939)-C(5))-methyltransferase RlmD</fullName>
        <ecNumber evidence="11">2.1.1.190</ecNumber>
    </recommendedName>
    <alternativeName>
        <fullName evidence="11">23S rRNA(m5U1939)-methyltransferase</fullName>
    </alternativeName>
</protein>
<evidence type="ECO:0000256" key="10">
    <source>
        <dbReference type="ARBA" id="ARBA00059995"/>
    </source>
</evidence>
<feature type="binding site" evidence="11">
    <location>
        <position position="265"/>
    </location>
    <ligand>
        <name>S-adenosyl-L-methionine</name>
        <dbReference type="ChEBI" id="CHEBI:59789"/>
    </ligand>
</feature>
<feature type="binding site" evidence="11">
    <location>
        <position position="87"/>
    </location>
    <ligand>
        <name>[4Fe-4S] cluster</name>
        <dbReference type="ChEBI" id="CHEBI:49883"/>
    </ligand>
</feature>
<proteinExistence type="inferred from homology"/>
<dbReference type="GO" id="GO:0003723">
    <property type="term" value="F:RNA binding"/>
    <property type="evidence" value="ECO:0007669"/>
    <property type="project" value="InterPro"/>
</dbReference>
<dbReference type="InterPro" id="IPR002792">
    <property type="entry name" value="TRAM_dom"/>
</dbReference>
<evidence type="ECO:0000256" key="1">
    <source>
        <dbReference type="ARBA" id="ARBA00022485"/>
    </source>
</evidence>
<dbReference type="PROSITE" id="PS51687">
    <property type="entry name" value="SAM_MT_RNA_M5U"/>
    <property type="match status" value="1"/>
</dbReference>
<keyword evidence="1 11" id="KW-0004">4Fe-4S</keyword>
<evidence type="ECO:0000256" key="3">
    <source>
        <dbReference type="ARBA" id="ARBA00022603"/>
    </source>
</evidence>
<feature type="binding site" evidence="11">
    <location>
        <position position="81"/>
    </location>
    <ligand>
        <name>[4Fe-4S] cluster</name>
        <dbReference type="ChEBI" id="CHEBI:49883"/>
    </ligand>
</feature>
<feature type="binding site" evidence="11">
    <location>
        <position position="162"/>
    </location>
    <ligand>
        <name>[4Fe-4S] cluster</name>
        <dbReference type="ChEBI" id="CHEBI:49883"/>
    </ligand>
</feature>
<comment type="similarity">
    <text evidence="11">Belongs to the class I-like SAM-binding methyltransferase superfamily. RNA M5U methyltransferase family. RlmD subfamily.</text>
</comment>
<dbReference type="NCBIfam" id="TIGR00479">
    <property type="entry name" value="rumA"/>
    <property type="match status" value="1"/>
</dbReference>
<evidence type="ECO:0000256" key="4">
    <source>
        <dbReference type="ARBA" id="ARBA00022679"/>
    </source>
</evidence>
<dbReference type="SUPFAM" id="SSF50249">
    <property type="entry name" value="Nucleic acid-binding proteins"/>
    <property type="match status" value="1"/>
</dbReference>
<dbReference type="FunFam" id="2.40.50.1070:FF:000004">
    <property type="entry name" value="23S rRNA (uracil(1939)-C(5))-methyltransferase RlmD"/>
    <property type="match status" value="1"/>
</dbReference>
<dbReference type="PROSITE" id="PS50926">
    <property type="entry name" value="TRAM"/>
    <property type="match status" value="1"/>
</dbReference>
<comment type="caution">
    <text evidence="12">The sequence shown here is derived from an EMBL/GenBank/DDBJ whole genome shotgun (WGS) entry which is preliminary data.</text>
</comment>
<feature type="binding site" evidence="11">
    <location>
        <position position="90"/>
    </location>
    <ligand>
        <name>[4Fe-4S] cluster</name>
        <dbReference type="ChEBI" id="CHEBI:49883"/>
    </ligand>
</feature>
<keyword evidence="7 11" id="KW-0408">Iron</keyword>
<accession>A0A5A9DDJ9</accession>
<keyword evidence="3 11" id="KW-0489">Methyltransferase</keyword>
<dbReference type="InterPro" id="IPR030391">
    <property type="entry name" value="MeTrfase_TrmA_CS"/>
</dbReference>
<dbReference type="PROSITE" id="PS01231">
    <property type="entry name" value="TRMA_2"/>
    <property type="match status" value="1"/>
</dbReference>
<dbReference type="PANTHER" id="PTHR11061">
    <property type="entry name" value="RNA M5U METHYLTRANSFERASE"/>
    <property type="match status" value="1"/>
</dbReference>
<comment type="function">
    <text evidence="10 11">Catalyzes the formation of 5-methyl-uridine at position 1939 (m5U1939) in 23S rRNA.</text>
</comment>
<feature type="binding site" evidence="11">
    <location>
        <position position="294"/>
    </location>
    <ligand>
        <name>S-adenosyl-L-methionine</name>
        <dbReference type="ChEBI" id="CHEBI:59789"/>
    </ligand>
</feature>
<dbReference type="Proteomes" id="UP000605024">
    <property type="component" value="Unassembled WGS sequence"/>
</dbReference>
<dbReference type="SUPFAM" id="SSF53335">
    <property type="entry name" value="S-adenosyl-L-methionine-dependent methyltransferases"/>
    <property type="match status" value="1"/>
</dbReference>
<organism evidence="12 13">
    <name type="scientific">Citrobacter braakii</name>
    <dbReference type="NCBI Taxonomy" id="57706"/>
    <lineage>
        <taxon>Bacteria</taxon>
        <taxon>Pseudomonadati</taxon>
        <taxon>Pseudomonadota</taxon>
        <taxon>Gammaproteobacteria</taxon>
        <taxon>Enterobacterales</taxon>
        <taxon>Enterobacteriaceae</taxon>
        <taxon>Citrobacter</taxon>
        <taxon>Citrobacter freundii complex</taxon>
    </lineage>
</organism>
<evidence type="ECO:0000313" key="12">
    <source>
        <dbReference type="EMBL" id="MBD3125148.1"/>
    </source>
</evidence>
<sequence>MAQFYSAKRRVTTRQIITVTVNDLDPFGQGVARHNGKALFIPELLPQESAEVVITEDKKQFARAQVKRRLNDSPQREVPRCPHFGVCGGCQQQHASISLQQRSKSAALSRLMKCEVSDVIADTPWGYRRRARLSLNYRPKEQKLQMGFRKSASSDIIDVKQCPILVPQLEALLPHIRACLESLQGLRHLGHVELVQAGSGTLMILRHTAPLSVQDKEKLECFSHSQGLSLFLAPQSEILESISEESPWYDSNGLRLTFSPRDFIQVNEGVNQQMVARALEWLDVQPEDRVLDLFCGMGNFTLPLATRAANVVGVEGVPALVEKGRENALNNGLHNVTFFHENLEEDVTRQPWAKNGFDKVLLDPARAGAAGVMQHIIKLEPIRVVYVSCNPATLARDSDALLDAGYVIRRLAMLDMFPHTGHLESMVLFERM</sequence>
<dbReference type="InterPro" id="IPR029063">
    <property type="entry name" value="SAM-dependent_MTases_sf"/>
</dbReference>
<keyword evidence="8 11" id="KW-0411">Iron-sulfur</keyword>
<dbReference type="HAMAP" id="MF_01010">
    <property type="entry name" value="23SrRNA_methyltr_RlmD"/>
    <property type="match status" value="1"/>
</dbReference>
<dbReference type="GO" id="GO:0070041">
    <property type="term" value="F:rRNA (uridine-C5-)-methyltransferase activity"/>
    <property type="evidence" value="ECO:0007669"/>
    <property type="project" value="UniProtKB-UniRule"/>
</dbReference>
<evidence type="ECO:0000256" key="5">
    <source>
        <dbReference type="ARBA" id="ARBA00022691"/>
    </source>
</evidence>
<dbReference type="PROSITE" id="PS01230">
    <property type="entry name" value="TRMA_1"/>
    <property type="match status" value="1"/>
</dbReference>
<feature type="binding site" evidence="11">
    <location>
        <position position="299"/>
    </location>
    <ligand>
        <name>S-adenosyl-L-methionine</name>
        <dbReference type="ChEBI" id="CHEBI:59789"/>
    </ligand>
</feature>
<name>A0A5A9DDJ9_CITBR</name>
<evidence type="ECO:0000256" key="7">
    <source>
        <dbReference type="ARBA" id="ARBA00023004"/>
    </source>
</evidence>
<feature type="binding site" evidence="11">
    <location>
        <position position="315"/>
    </location>
    <ligand>
        <name>S-adenosyl-L-methionine</name>
        <dbReference type="ChEBI" id="CHEBI:59789"/>
    </ligand>
</feature>
<gene>
    <name evidence="11 12" type="primary">rlmD</name>
    <name evidence="12" type="ORF">ID160_21000</name>
</gene>
<feature type="binding site" evidence="11">
    <location>
        <position position="342"/>
    </location>
    <ligand>
        <name>S-adenosyl-L-methionine</name>
        <dbReference type="ChEBI" id="CHEBI:59789"/>
    </ligand>
</feature>
<dbReference type="GO" id="GO:0005506">
    <property type="term" value="F:iron ion binding"/>
    <property type="evidence" value="ECO:0007669"/>
    <property type="project" value="UniProtKB-UniRule"/>
</dbReference>
<reference evidence="12" key="1">
    <citation type="submission" date="2020-09" db="EMBL/GenBank/DDBJ databases">
        <title>Characterization of IncC plasmids in Enterobacterales of food-producing animals originating from China.</title>
        <authorList>
            <person name="Zhang Y."/>
            <person name="Lei C.-W."/>
        </authorList>
    </citation>
    <scope>NUCLEOTIDE SEQUENCE</scope>
    <source>
        <strain evidence="12">CC1</strain>
    </source>
</reference>
<dbReference type="InterPro" id="IPR010280">
    <property type="entry name" value="U5_MeTrfase_fam"/>
</dbReference>
<dbReference type="NCBIfam" id="NF009639">
    <property type="entry name" value="PRK13168.1"/>
    <property type="match status" value="1"/>
</dbReference>
<dbReference type="GO" id="GO:0051539">
    <property type="term" value="F:4 iron, 4 sulfur cluster binding"/>
    <property type="evidence" value="ECO:0007669"/>
    <property type="project" value="UniProtKB-KW"/>
</dbReference>
<dbReference type="Gene3D" id="2.40.50.140">
    <property type="entry name" value="Nucleic acid-binding proteins"/>
    <property type="match status" value="1"/>
</dbReference>
<evidence type="ECO:0000256" key="2">
    <source>
        <dbReference type="ARBA" id="ARBA00022552"/>
    </source>
</evidence>
<keyword evidence="4 11" id="KW-0808">Transferase</keyword>
<dbReference type="Gene3D" id="2.40.50.1070">
    <property type="match status" value="1"/>
</dbReference>
<feature type="binding site" evidence="11">
    <location>
        <position position="363"/>
    </location>
    <ligand>
        <name>S-adenosyl-L-methionine</name>
        <dbReference type="ChEBI" id="CHEBI:59789"/>
    </ligand>
</feature>
<evidence type="ECO:0000256" key="6">
    <source>
        <dbReference type="ARBA" id="ARBA00022723"/>
    </source>
</evidence>
<dbReference type="Pfam" id="PF05958">
    <property type="entry name" value="tRNA_U5-meth_tr"/>
    <property type="match status" value="1"/>
</dbReference>
<dbReference type="FunFam" id="3.40.50.150:FF:000009">
    <property type="entry name" value="23S rRNA (Uracil(1939)-C(5))-methyltransferase RlmD"/>
    <property type="match status" value="1"/>
</dbReference>
<comment type="catalytic activity">
    <reaction evidence="9 11">
        <text>uridine(1939) in 23S rRNA + S-adenosyl-L-methionine = 5-methyluridine(1939) in 23S rRNA + S-adenosyl-L-homocysteine + H(+)</text>
        <dbReference type="Rhea" id="RHEA:42908"/>
        <dbReference type="Rhea" id="RHEA-COMP:10278"/>
        <dbReference type="Rhea" id="RHEA-COMP:10279"/>
        <dbReference type="ChEBI" id="CHEBI:15378"/>
        <dbReference type="ChEBI" id="CHEBI:57856"/>
        <dbReference type="ChEBI" id="CHEBI:59789"/>
        <dbReference type="ChEBI" id="CHEBI:65315"/>
        <dbReference type="ChEBI" id="CHEBI:74447"/>
        <dbReference type="EC" id="2.1.1.190"/>
    </reaction>
</comment>
<evidence type="ECO:0000256" key="9">
    <source>
        <dbReference type="ARBA" id="ARBA00052756"/>
    </source>
</evidence>
<evidence type="ECO:0000256" key="11">
    <source>
        <dbReference type="HAMAP-Rule" id="MF_01010"/>
    </source>
</evidence>
<dbReference type="Pfam" id="PF01938">
    <property type="entry name" value="TRAM"/>
    <property type="match status" value="1"/>
</dbReference>
<dbReference type="InterPro" id="IPR012340">
    <property type="entry name" value="NA-bd_OB-fold"/>
</dbReference>
<dbReference type="EMBL" id="JACXSK010000018">
    <property type="protein sequence ID" value="MBD3125148.1"/>
    <property type="molecule type" value="Genomic_DNA"/>
</dbReference>
<dbReference type="FunFam" id="2.40.50.140:FF:000097">
    <property type="entry name" value="23S rRNA (uracil(1939)-C(5))-methyltransferase RlmD"/>
    <property type="match status" value="1"/>
</dbReference>
<evidence type="ECO:0000313" key="13">
    <source>
        <dbReference type="Proteomes" id="UP000605024"/>
    </source>
</evidence>
<dbReference type="RefSeq" id="WP_047357899.1">
    <property type="nucleotide sequence ID" value="NZ_CP099374.1"/>
</dbReference>
<dbReference type="InterPro" id="IPR001566">
    <property type="entry name" value="23S_rRNA_MeTrfase_RlmD"/>
</dbReference>
<feature type="active site" description="Nucleophile" evidence="11">
    <location>
        <position position="389"/>
    </location>
</feature>
<dbReference type="PANTHER" id="PTHR11061:SF49">
    <property type="entry name" value="23S RRNA (URACIL(1939)-C(5))-METHYLTRANSFERASE RLMD"/>
    <property type="match status" value="1"/>
</dbReference>
<keyword evidence="2 11" id="KW-0698">rRNA processing</keyword>
<keyword evidence="5 11" id="KW-0949">S-adenosyl-L-methionine</keyword>
<dbReference type="AlphaFoldDB" id="A0A5A9DDJ9"/>
<dbReference type="CDD" id="cd02440">
    <property type="entry name" value="AdoMet_MTases"/>
    <property type="match status" value="1"/>
</dbReference>
<dbReference type="EC" id="2.1.1.190" evidence="11"/>
<keyword evidence="6 11" id="KW-0479">Metal-binding</keyword>
<dbReference type="GO" id="GO:0070475">
    <property type="term" value="P:rRNA base methylation"/>
    <property type="evidence" value="ECO:0007669"/>
    <property type="project" value="TreeGrafter"/>
</dbReference>
<dbReference type="Gene3D" id="3.40.50.150">
    <property type="entry name" value="Vaccinia Virus protein VP39"/>
    <property type="match status" value="1"/>
</dbReference>